<sequence length="468" mass="48953">MDLIEDRAVVDPRTAEVIDRVALLPVEEVPGVVAAARQAFTTWSRIDPVRRSELLFGMADVLSARTEALKYEYSREHGKTPAEAGAELDRMVDTIEWFARATTDLLRPMPLPGREGFAGREVLVEPAGPVLAIVPWNFPAVVLARKLAPALAVGCSVVIKAPEETPSVARAIAAAAEEAGLPAAVVQVVFGAPSTVAALVRSPGIMHVSFTGSTRVGRLIAGMAADNLTPCTLELGGHAPAIVTADADLDLAAQTLVRTKFGSAGQSCGAPSRFLVERPVYAAFLERFCDLLPGFDFAGGTLGPLNSIARRDAVRELVVDAAARGATVLAGGVVPDTAGFYYPATVLSDVPSQARVMTEEPFGPIAPFRAYDTDEEAVALANSTDYALSAYVFGATSHAAGIARRLDAGGVSINVCPTAFPDAPLGGRHASGYGYEGGHQGLLAFGRLKIVQTSTAANTTPTIHEGNR</sequence>
<reference evidence="3 4" key="1">
    <citation type="submission" date="2019-06" db="EMBL/GenBank/DDBJ databases">
        <title>Micromonospora ordensis sp. nov., isolated from deep marine sediment.</title>
        <authorList>
            <person name="Veyisoglu A."/>
            <person name="Carro L."/>
            <person name="Klenk H.-P."/>
            <person name="Sahin N."/>
        </authorList>
    </citation>
    <scope>NUCLEOTIDE SEQUENCE [LARGE SCALE GENOMIC DNA]</scope>
    <source>
        <strain evidence="3 4">S2509</strain>
    </source>
</reference>
<comment type="caution">
    <text evidence="3">The sequence shown here is derived from an EMBL/GenBank/DDBJ whole genome shotgun (WGS) entry which is preliminary data.</text>
</comment>
<keyword evidence="4" id="KW-1185">Reference proteome</keyword>
<evidence type="ECO:0000256" key="1">
    <source>
        <dbReference type="ARBA" id="ARBA00023002"/>
    </source>
</evidence>
<dbReference type="PROSITE" id="PS00070">
    <property type="entry name" value="ALDEHYDE_DEHYDR_CYS"/>
    <property type="match status" value="1"/>
</dbReference>
<dbReference type="InterPro" id="IPR016160">
    <property type="entry name" value="Ald_DH_CS_CYS"/>
</dbReference>
<dbReference type="PANTHER" id="PTHR43353:SF5">
    <property type="entry name" value="SUCCINATE-SEMIALDEHYDE DEHYDROGENASE, MITOCHONDRIAL"/>
    <property type="match status" value="1"/>
</dbReference>
<protein>
    <submittedName>
        <fullName evidence="3">Aldehyde dehydrogenase family protein</fullName>
    </submittedName>
</protein>
<gene>
    <name evidence="3" type="ORF">FHG89_28595</name>
</gene>
<keyword evidence="1" id="KW-0560">Oxidoreductase</keyword>
<dbReference type="Proteomes" id="UP000306145">
    <property type="component" value="Unassembled WGS sequence"/>
</dbReference>
<name>A0A5C4QBF0_9ACTN</name>
<dbReference type="InterPro" id="IPR015590">
    <property type="entry name" value="Aldehyde_DH_dom"/>
</dbReference>
<dbReference type="InterPro" id="IPR016162">
    <property type="entry name" value="Ald_DH_N"/>
</dbReference>
<feature type="domain" description="Aldehyde dehydrogenase" evidence="2">
    <location>
        <begin position="8"/>
        <end position="451"/>
    </location>
</feature>
<evidence type="ECO:0000313" key="3">
    <source>
        <dbReference type="EMBL" id="TNH22705.1"/>
    </source>
</evidence>
<dbReference type="InterPro" id="IPR050740">
    <property type="entry name" value="Aldehyde_DH_Superfamily"/>
</dbReference>
<dbReference type="SUPFAM" id="SSF53720">
    <property type="entry name" value="ALDH-like"/>
    <property type="match status" value="1"/>
</dbReference>
<dbReference type="GO" id="GO:0009450">
    <property type="term" value="P:gamma-aminobutyric acid catabolic process"/>
    <property type="evidence" value="ECO:0007669"/>
    <property type="project" value="TreeGrafter"/>
</dbReference>
<accession>A0A5C4QBF0</accession>
<evidence type="ECO:0000259" key="2">
    <source>
        <dbReference type="Pfam" id="PF00171"/>
    </source>
</evidence>
<evidence type="ECO:0000313" key="4">
    <source>
        <dbReference type="Proteomes" id="UP000306145"/>
    </source>
</evidence>
<dbReference type="Gene3D" id="3.40.605.10">
    <property type="entry name" value="Aldehyde Dehydrogenase, Chain A, domain 1"/>
    <property type="match status" value="1"/>
</dbReference>
<dbReference type="EMBL" id="VDFY01000257">
    <property type="protein sequence ID" value="TNH22705.1"/>
    <property type="molecule type" value="Genomic_DNA"/>
</dbReference>
<organism evidence="3 4">
    <name type="scientific">Micromonospora orduensis</name>
    <dbReference type="NCBI Taxonomy" id="1420891"/>
    <lineage>
        <taxon>Bacteria</taxon>
        <taxon>Bacillati</taxon>
        <taxon>Actinomycetota</taxon>
        <taxon>Actinomycetes</taxon>
        <taxon>Micromonosporales</taxon>
        <taxon>Micromonosporaceae</taxon>
        <taxon>Micromonospora</taxon>
    </lineage>
</organism>
<dbReference type="Pfam" id="PF00171">
    <property type="entry name" value="Aldedh"/>
    <property type="match status" value="1"/>
</dbReference>
<dbReference type="InterPro" id="IPR016163">
    <property type="entry name" value="Ald_DH_C"/>
</dbReference>
<dbReference type="AlphaFoldDB" id="A0A5C4QBF0"/>
<proteinExistence type="predicted"/>
<dbReference type="RefSeq" id="WP_139587511.1">
    <property type="nucleotide sequence ID" value="NZ_VDFY01000257.1"/>
</dbReference>
<dbReference type="OrthoDB" id="3802174at2"/>
<dbReference type="GO" id="GO:0004777">
    <property type="term" value="F:succinate-semialdehyde dehydrogenase (NAD+) activity"/>
    <property type="evidence" value="ECO:0007669"/>
    <property type="project" value="TreeGrafter"/>
</dbReference>
<dbReference type="InterPro" id="IPR016161">
    <property type="entry name" value="Ald_DH/histidinol_DH"/>
</dbReference>
<dbReference type="Gene3D" id="3.40.309.10">
    <property type="entry name" value="Aldehyde Dehydrogenase, Chain A, domain 2"/>
    <property type="match status" value="1"/>
</dbReference>
<dbReference type="PANTHER" id="PTHR43353">
    <property type="entry name" value="SUCCINATE-SEMIALDEHYDE DEHYDROGENASE, MITOCHONDRIAL"/>
    <property type="match status" value="1"/>
</dbReference>